<gene>
    <name evidence="2" type="ORF">L596_017887</name>
</gene>
<evidence type="ECO:0000313" key="2">
    <source>
        <dbReference type="EMBL" id="TKR76804.1"/>
    </source>
</evidence>
<sequence>MAAAAADCDSFERAENPESRRFLLFFRSPSTSSKCGFNRRLFNPSNSNPCFRSRSRSRSRSPIRRSRSRSASPPSEKRRESASPERREGSPPPAVEGNGKREERSRSPSRSFSRSRTHSRSKSASKSP</sequence>
<organism evidence="2 3">
    <name type="scientific">Steinernema carpocapsae</name>
    <name type="common">Entomopathogenic nematode</name>
    <dbReference type="NCBI Taxonomy" id="34508"/>
    <lineage>
        <taxon>Eukaryota</taxon>
        <taxon>Metazoa</taxon>
        <taxon>Ecdysozoa</taxon>
        <taxon>Nematoda</taxon>
        <taxon>Chromadorea</taxon>
        <taxon>Rhabditida</taxon>
        <taxon>Tylenchina</taxon>
        <taxon>Panagrolaimomorpha</taxon>
        <taxon>Strongyloidoidea</taxon>
        <taxon>Steinernematidae</taxon>
        <taxon>Steinernema</taxon>
    </lineage>
</organism>
<reference evidence="2 3" key="2">
    <citation type="journal article" date="2019" name="G3 (Bethesda)">
        <title>Hybrid Assembly of the Genome of the Entomopathogenic Nematode Steinernema carpocapsae Identifies the X-Chromosome.</title>
        <authorList>
            <person name="Serra L."/>
            <person name="Macchietto M."/>
            <person name="Macias-Munoz A."/>
            <person name="McGill C.J."/>
            <person name="Rodriguez I.M."/>
            <person name="Rodriguez B."/>
            <person name="Murad R."/>
            <person name="Mortazavi A."/>
        </authorList>
    </citation>
    <scope>NUCLEOTIDE SEQUENCE [LARGE SCALE GENOMIC DNA]</scope>
    <source>
        <strain evidence="2 3">ALL</strain>
    </source>
</reference>
<reference evidence="2 3" key="1">
    <citation type="journal article" date="2015" name="Genome Biol.">
        <title>Comparative genomics of Steinernema reveals deeply conserved gene regulatory networks.</title>
        <authorList>
            <person name="Dillman A.R."/>
            <person name="Macchietto M."/>
            <person name="Porter C.F."/>
            <person name="Rogers A."/>
            <person name="Williams B."/>
            <person name="Antoshechkin I."/>
            <person name="Lee M.M."/>
            <person name="Goodwin Z."/>
            <person name="Lu X."/>
            <person name="Lewis E.E."/>
            <person name="Goodrich-Blair H."/>
            <person name="Stock S.P."/>
            <person name="Adams B.J."/>
            <person name="Sternberg P.W."/>
            <person name="Mortazavi A."/>
        </authorList>
    </citation>
    <scope>NUCLEOTIDE SEQUENCE [LARGE SCALE GENOMIC DNA]</scope>
    <source>
        <strain evidence="2 3">ALL</strain>
    </source>
</reference>
<accession>A0A4U5N3F7</accession>
<dbReference type="Proteomes" id="UP000298663">
    <property type="component" value="Unassembled WGS sequence"/>
</dbReference>
<evidence type="ECO:0000313" key="3">
    <source>
        <dbReference type="Proteomes" id="UP000298663"/>
    </source>
</evidence>
<evidence type="ECO:0000256" key="1">
    <source>
        <dbReference type="SAM" id="MobiDB-lite"/>
    </source>
</evidence>
<name>A0A4U5N3F7_STECR</name>
<feature type="compositionally biased region" description="Basic residues" evidence="1">
    <location>
        <begin position="113"/>
        <end position="128"/>
    </location>
</feature>
<dbReference type="AlphaFoldDB" id="A0A4U5N3F7"/>
<dbReference type="OrthoDB" id="8093034at2759"/>
<feature type="compositionally biased region" description="Basic residues" evidence="1">
    <location>
        <begin position="53"/>
        <end position="68"/>
    </location>
</feature>
<protein>
    <submittedName>
        <fullName evidence="2">Uncharacterized protein</fullName>
    </submittedName>
</protein>
<keyword evidence="3" id="KW-1185">Reference proteome</keyword>
<proteinExistence type="predicted"/>
<dbReference type="EMBL" id="AZBU02000005">
    <property type="protein sequence ID" value="TKR76804.1"/>
    <property type="molecule type" value="Genomic_DNA"/>
</dbReference>
<feature type="region of interest" description="Disordered" evidence="1">
    <location>
        <begin position="29"/>
        <end position="128"/>
    </location>
</feature>
<feature type="compositionally biased region" description="Basic and acidic residues" evidence="1">
    <location>
        <begin position="75"/>
        <end position="89"/>
    </location>
</feature>
<comment type="caution">
    <text evidence="2">The sequence shown here is derived from an EMBL/GenBank/DDBJ whole genome shotgun (WGS) entry which is preliminary data.</text>
</comment>